<dbReference type="OrthoDB" id="733084at2"/>
<gene>
    <name evidence="2" type="ORF">GO816_05905</name>
</gene>
<evidence type="ECO:0000313" key="3">
    <source>
        <dbReference type="Proteomes" id="UP000434850"/>
    </source>
</evidence>
<sequence length="446" mass="50098">MALTNAKPKDLALHVLEKLEHSKLALPIPPLTVLENLFECVFFASMRTEESDLVKVTVTLIDPQNPDPKPPRKIVPERWSSISFESPIDFSIKGLVKLSKASDPSSTSLAVYYDANGKLFIWGLIDQALHYQSFLNYESESGSEQPGLFQVSVSDIGTLDVLFDYELLATLKQNILIPRYLDVFTIGPISKILKANATSLKADIKLFLAEQHPGEAYDDWETFVDSLWIQTLSRLLLRIQKYHHGGAILISNTLTDVDVKYLITYDRLKLAVSNYAKETINNYVAETLIDNHIASGKKMMSKDWYIEESRSLLAKQGIADEIKGCISFLASHTCVDGVLLFAPDMISQGFGGVLKARKTPKKIFISPTATATPKSLLTTDPTHFGTRHRSMIAYCWNHPGSLGLVISQDGDIRAFYRIEEKLIMWENIKTQQFIKSRKLKRTAPNV</sequence>
<evidence type="ECO:0000313" key="2">
    <source>
        <dbReference type="EMBL" id="MVN90654.1"/>
    </source>
</evidence>
<accession>A0A6I4IQ84</accession>
<feature type="domain" description="Probable sensor" evidence="1">
    <location>
        <begin position="27"/>
        <end position="125"/>
    </location>
</feature>
<name>A0A6I4IQ84_9SPHI</name>
<comment type="caution">
    <text evidence="2">The sequence shown here is derived from an EMBL/GenBank/DDBJ whole genome shotgun (WGS) entry which is preliminary data.</text>
</comment>
<protein>
    <recommendedName>
        <fullName evidence="1">Probable sensor domain-containing protein</fullName>
    </recommendedName>
</protein>
<organism evidence="2 3">
    <name type="scientific">Mucilaginibacter aquatilis</name>
    <dbReference type="NCBI Taxonomy" id="1517760"/>
    <lineage>
        <taxon>Bacteria</taxon>
        <taxon>Pseudomonadati</taxon>
        <taxon>Bacteroidota</taxon>
        <taxon>Sphingobacteriia</taxon>
        <taxon>Sphingobacteriales</taxon>
        <taxon>Sphingobacteriaceae</taxon>
        <taxon>Mucilaginibacter</taxon>
    </lineage>
</organism>
<dbReference type="InterPro" id="IPR048551">
    <property type="entry name" value="DACNV"/>
</dbReference>
<dbReference type="AlphaFoldDB" id="A0A6I4IQ84"/>
<reference evidence="2 3" key="1">
    <citation type="submission" date="2019-12" db="EMBL/GenBank/DDBJ databases">
        <title>Mucilaginibacter sp. HME9299 genome sequencing and assembly.</title>
        <authorList>
            <person name="Kang H."/>
            <person name="Kim H."/>
            <person name="Joh K."/>
        </authorList>
    </citation>
    <scope>NUCLEOTIDE SEQUENCE [LARGE SCALE GENOMIC DNA]</scope>
    <source>
        <strain evidence="2 3">HME9299</strain>
    </source>
</reference>
<dbReference type="RefSeq" id="WP_157540429.1">
    <property type="nucleotide sequence ID" value="NZ_WQLA01000002.1"/>
</dbReference>
<evidence type="ECO:0000259" key="1">
    <source>
        <dbReference type="Pfam" id="PF21751"/>
    </source>
</evidence>
<keyword evidence="3" id="KW-1185">Reference proteome</keyword>
<dbReference type="Pfam" id="PF21751">
    <property type="entry name" value="DACNV"/>
    <property type="match status" value="1"/>
</dbReference>
<dbReference type="Proteomes" id="UP000434850">
    <property type="component" value="Unassembled WGS sequence"/>
</dbReference>
<proteinExistence type="predicted"/>
<dbReference type="EMBL" id="WQLA01000002">
    <property type="protein sequence ID" value="MVN90654.1"/>
    <property type="molecule type" value="Genomic_DNA"/>
</dbReference>